<comment type="caution">
    <text evidence="1">The sequence shown here is derived from an EMBL/GenBank/DDBJ whole genome shotgun (WGS) entry which is preliminary data.</text>
</comment>
<evidence type="ECO:0000313" key="1">
    <source>
        <dbReference type="EMBL" id="KAK7918967.1"/>
    </source>
</evidence>
<organism evidence="1 2">
    <name type="scientific">Mugilogobius chulae</name>
    <name type="common">yellowstripe goby</name>
    <dbReference type="NCBI Taxonomy" id="88201"/>
    <lineage>
        <taxon>Eukaryota</taxon>
        <taxon>Metazoa</taxon>
        <taxon>Chordata</taxon>
        <taxon>Craniata</taxon>
        <taxon>Vertebrata</taxon>
        <taxon>Euteleostomi</taxon>
        <taxon>Actinopterygii</taxon>
        <taxon>Neopterygii</taxon>
        <taxon>Teleostei</taxon>
        <taxon>Neoteleostei</taxon>
        <taxon>Acanthomorphata</taxon>
        <taxon>Gobiaria</taxon>
        <taxon>Gobiiformes</taxon>
        <taxon>Gobioidei</taxon>
        <taxon>Gobiidae</taxon>
        <taxon>Gobionellinae</taxon>
        <taxon>Mugilogobius</taxon>
    </lineage>
</organism>
<keyword evidence="2" id="KW-1185">Reference proteome</keyword>
<dbReference type="AlphaFoldDB" id="A0AAW0P6N2"/>
<reference evidence="2" key="1">
    <citation type="submission" date="2024-04" db="EMBL/GenBank/DDBJ databases">
        <title>Salinicola lusitanus LLJ914,a marine bacterium isolated from the Okinawa Trough.</title>
        <authorList>
            <person name="Li J."/>
        </authorList>
    </citation>
    <scope>NUCLEOTIDE SEQUENCE [LARGE SCALE GENOMIC DNA]</scope>
</reference>
<dbReference type="Proteomes" id="UP001460270">
    <property type="component" value="Unassembled WGS sequence"/>
</dbReference>
<sequence>MSARRQGPEHNSLRGPWLAHTLIHTHTQGPLLRAAGGVTLKATTTRLELQMARIKRYVDCRMTAGDTRRAGLDVFCGRTKKRASGGPPRTHGKNKLYTEIQPPTDLRYTDFLKHMWQQMVVHSSGSLQFTVEHTPLLFDRENAPVTEAECEGPCFGMRRSQAANGEALREGPRASVKGAQSQRISCNVKLCSPRQAERDSTHTTYVLPHT</sequence>
<name>A0AAW0P6N2_9GOBI</name>
<gene>
    <name evidence="1" type="ORF">WMY93_010251</name>
</gene>
<protein>
    <submittedName>
        <fullName evidence="1">Uncharacterized protein</fullName>
    </submittedName>
</protein>
<accession>A0AAW0P6N2</accession>
<evidence type="ECO:0000313" key="2">
    <source>
        <dbReference type="Proteomes" id="UP001460270"/>
    </source>
</evidence>
<dbReference type="EMBL" id="JBBPFD010000007">
    <property type="protein sequence ID" value="KAK7918967.1"/>
    <property type="molecule type" value="Genomic_DNA"/>
</dbReference>
<proteinExistence type="predicted"/>